<gene>
    <name evidence="3" type="ordered locus">Huta_1856</name>
</gene>
<dbReference type="STRING" id="519442.Huta_1856"/>
<evidence type="ECO:0000313" key="4">
    <source>
        <dbReference type="Proteomes" id="UP000002071"/>
    </source>
</evidence>
<keyword evidence="1" id="KW-0472">Membrane</keyword>
<dbReference type="InterPro" id="IPR043717">
    <property type="entry name" value="DUF5658"/>
</dbReference>
<feature type="transmembrane region" description="Helical" evidence="1">
    <location>
        <begin position="106"/>
        <end position="127"/>
    </location>
</feature>
<evidence type="ECO:0000313" key="3">
    <source>
        <dbReference type="EMBL" id="ACV12026.1"/>
    </source>
</evidence>
<reference evidence="3 4" key="1">
    <citation type="journal article" date="2009" name="Stand. Genomic Sci.">
        <title>Complete genome sequence of Halorhabdus utahensis type strain (AX-2).</title>
        <authorList>
            <person name="Anderson I."/>
            <person name="Tindall B.J."/>
            <person name="Pomrenke H."/>
            <person name="Goker M."/>
            <person name="Lapidus A."/>
            <person name="Nolan M."/>
            <person name="Copeland A."/>
            <person name="Glavina Del Rio T."/>
            <person name="Chen F."/>
            <person name="Tice H."/>
            <person name="Cheng J.F."/>
            <person name="Lucas S."/>
            <person name="Chertkov O."/>
            <person name="Bruce D."/>
            <person name="Brettin T."/>
            <person name="Detter J.C."/>
            <person name="Han C."/>
            <person name="Goodwin L."/>
            <person name="Land M."/>
            <person name="Hauser L."/>
            <person name="Chang Y.J."/>
            <person name="Jeffries C.D."/>
            <person name="Pitluck S."/>
            <person name="Pati A."/>
            <person name="Mavromatis K."/>
            <person name="Ivanova N."/>
            <person name="Ovchinnikova G."/>
            <person name="Chen A."/>
            <person name="Palaniappan K."/>
            <person name="Chain P."/>
            <person name="Rohde M."/>
            <person name="Bristow J."/>
            <person name="Eisen J.A."/>
            <person name="Markowitz V."/>
            <person name="Hugenholtz P."/>
            <person name="Kyrpides N.C."/>
            <person name="Klenk H.P."/>
        </authorList>
    </citation>
    <scope>NUCLEOTIDE SEQUENCE [LARGE SCALE GENOMIC DNA]</scope>
    <source>
        <strain evidence="4">DSM 12940 / JCM 11049 / AX-2</strain>
    </source>
</reference>
<organism evidence="3 4">
    <name type="scientific">Halorhabdus utahensis (strain DSM 12940 / JCM 11049 / AX-2)</name>
    <dbReference type="NCBI Taxonomy" id="519442"/>
    <lineage>
        <taxon>Archaea</taxon>
        <taxon>Methanobacteriati</taxon>
        <taxon>Methanobacteriota</taxon>
        <taxon>Stenosarchaea group</taxon>
        <taxon>Halobacteria</taxon>
        <taxon>Halobacteriales</taxon>
        <taxon>Haloarculaceae</taxon>
        <taxon>Halorhabdus</taxon>
    </lineage>
</organism>
<keyword evidence="1" id="KW-1133">Transmembrane helix</keyword>
<proteinExistence type="predicted"/>
<sequence length="129" mass="13656">MIEFRTLPERVVPTWFQDGLATFEAFLEPRPLFEADVVLWTVVLVGSALDVVTTMVGTAAGLPEGNAVARAFMTTYGTPGIGALKLVALVALVIAWHYLAEQSARLVLGGFAIVTLVVVGLNTVTLAGL</sequence>
<dbReference type="KEGG" id="hut:Huta_1856"/>
<dbReference type="GeneID" id="8384147"/>
<dbReference type="RefSeq" id="WP_015789598.1">
    <property type="nucleotide sequence ID" value="NC_013158.1"/>
</dbReference>
<keyword evidence="4" id="KW-1185">Reference proteome</keyword>
<feature type="transmembrane region" description="Helical" evidence="1">
    <location>
        <begin position="37"/>
        <end position="60"/>
    </location>
</feature>
<dbReference type="Pfam" id="PF18902">
    <property type="entry name" value="DUF5658"/>
    <property type="match status" value="1"/>
</dbReference>
<evidence type="ECO:0000256" key="1">
    <source>
        <dbReference type="SAM" id="Phobius"/>
    </source>
</evidence>
<dbReference type="eggNOG" id="arCOG08153">
    <property type="taxonomic scope" value="Archaea"/>
</dbReference>
<feature type="transmembrane region" description="Helical" evidence="1">
    <location>
        <begin position="80"/>
        <end position="99"/>
    </location>
</feature>
<name>C7NSD9_HALUD</name>
<feature type="domain" description="DUF5658" evidence="2">
    <location>
        <begin position="43"/>
        <end position="124"/>
    </location>
</feature>
<dbReference type="Proteomes" id="UP000002071">
    <property type="component" value="Chromosome"/>
</dbReference>
<dbReference type="AlphaFoldDB" id="C7NSD9"/>
<dbReference type="OrthoDB" id="240674at2157"/>
<protein>
    <recommendedName>
        <fullName evidence="2">DUF5658 domain-containing protein</fullName>
    </recommendedName>
</protein>
<keyword evidence="1" id="KW-0812">Transmembrane</keyword>
<evidence type="ECO:0000259" key="2">
    <source>
        <dbReference type="Pfam" id="PF18902"/>
    </source>
</evidence>
<dbReference type="HOGENOM" id="CLU_1943819_0_0_2"/>
<dbReference type="EMBL" id="CP001687">
    <property type="protein sequence ID" value="ACV12026.1"/>
    <property type="molecule type" value="Genomic_DNA"/>
</dbReference>
<accession>C7NSD9</accession>